<name>A0AAU8DQ17_9ACTN</name>
<dbReference type="PANTHER" id="PTHR42748:SF7">
    <property type="entry name" value="NMRA LIKE REDOX SENSOR 1-RELATED"/>
    <property type="match status" value="1"/>
</dbReference>
<protein>
    <submittedName>
        <fullName evidence="4">NmrA/HSCARG family protein</fullName>
    </submittedName>
</protein>
<proteinExistence type="inferred from homology"/>
<dbReference type="InterPro" id="IPR008030">
    <property type="entry name" value="NmrA-like"/>
</dbReference>
<dbReference type="CDD" id="cd05251">
    <property type="entry name" value="NmrA_like_SDR_a"/>
    <property type="match status" value="1"/>
</dbReference>
<evidence type="ECO:0000256" key="2">
    <source>
        <dbReference type="ARBA" id="ARBA00022857"/>
    </source>
</evidence>
<reference evidence="4" key="1">
    <citation type="submission" date="2024-05" db="EMBL/GenBank/DDBJ databases">
        <authorList>
            <person name="Cai S.Y."/>
            <person name="Jin L.M."/>
            <person name="Li H.R."/>
        </authorList>
    </citation>
    <scope>NUCLEOTIDE SEQUENCE</scope>
    <source>
        <strain evidence="4">A5-74</strain>
    </source>
</reference>
<keyword evidence="2" id="KW-0521">NADP</keyword>
<evidence type="ECO:0000313" key="4">
    <source>
        <dbReference type="EMBL" id="XCG63606.1"/>
    </source>
</evidence>
<dbReference type="InterPro" id="IPR036291">
    <property type="entry name" value="NAD(P)-bd_dom_sf"/>
</dbReference>
<sequence length="213" mass="21867">MSTPTTTAPIAILGATGQQGSAVVDALLAAGQTVRAIVRTPDSAKAQALSARGVEVVAGDQDDPDSLRGPLTGVAALFLMTTFTDDSGTEGEVRRGIATADVAAQVGVPRVVYSSVGGAERDSGVPHFESKYRVEQHLESLLPSVVVRPAFFMDNFVGQLDAAGDGEFVLRQPMPGDVPLQMIAVRDIGVIAAAALVAPMLSAGRPSRSPGTS</sequence>
<dbReference type="Gene3D" id="3.40.50.720">
    <property type="entry name" value="NAD(P)-binding Rossmann-like Domain"/>
    <property type="match status" value="1"/>
</dbReference>
<dbReference type="Gene3D" id="3.90.25.10">
    <property type="entry name" value="UDP-galactose 4-epimerase, domain 1"/>
    <property type="match status" value="1"/>
</dbReference>
<gene>
    <name evidence="4" type="ORF">ABLG96_20865</name>
</gene>
<dbReference type="EMBL" id="CP159218">
    <property type="protein sequence ID" value="XCG63606.1"/>
    <property type="molecule type" value="Genomic_DNA"/>
</dbReference>
<dbReference type="AlphaFoldDB" id="A0AAU8DQ17"/>
<dbReference type="InterPro" id="IPR051164">
    <property type="entry name" value="NmrA-like_oxidored"/>
</dbReference>
<dbReference type="Pfam" id="PF05368">
    <property type="entry name" value="NmrA"/>
    <property type="match status" value="1"/>
</dbReference>
<evidence type="ECO:0000256" key="1">
    <source>
        <dbReference type="ARBA" id="ARBA00006328"/>
    </source>
</evidence>
<organism evidence="4">
    <name type="scientific">Nakamurella sp. A5-74</name>
    <dbReference type="NCBI Taxonomy" id="3158264"/>
    <lineage>
        <taxon>Bacteria</taxon>
        <taxon>Bacillati</taxon>
        <taxon>Actinomycetota</taxon>
        <taxon>Actinomycetes</taxon>
        <taxon>Nakamurellales</taxon>
        <taxon>Nakamurellaceae</taxon>
        <taxon>Nakamurella</taxon>
    </lineage>
</organism>
<dbReference type="SUPFAM" id="SSF51735">
    <property type="entry name" value="NAD(P)-binding Rossmann-fold domains"/>
    <property type="match status" value="1"/>
</dbReference>
<dbReference type="PANTHER" id="PTHR42748">
    <property type="entry name" value="NITROGEN METABOLITE REPRESSION PROTEIN NMRA FAMILY MEMBER"/>
    <property type="match status" value="1"/>
</dbReference>
<accession>A0AAU8DQ17</accession>
<comment type="similarity">
    <text evidence="1">Belongs to the NmrA-type oxidoreductase family.</text>
</comment>
<evidence type="ECO:0000259" key="3">
    <source>
        <dbReference type="Pfam" id="PF05368"/>
    </source>
</evidence>
<dbReference type="RefSeq" id="WP_353649221.1">
    <property type="nucleotide sequence ID" value="NZ_CP159218.1"/>
</dbReference>
<feature type="domain" description="NmrA-like" evidence="3">
    <location>
        <begin position="9"/>
        <end position="197"/>
    </location>
</feature>